<dbReference type="Pfam" id="PF10065">
    <property type="entry name" value="DUF2303"/>
    <property type="match status" value="1"/>
</dbReference>
<dbReference type="Proteomes" id="UP000562492">
    <property type="component" value="Unassembled WGS sequence"/>
</dbReference>
<sequence>MTPENTVNQEFANATLEQFGMPSGACGQILSQNTNIEQANAALAKATNSSAKVVAVQDDFKVEGLEAYAPFRRRPKGTMSTQVIRSFAAYTEKHQGEGTTVFVDADHLRATAVLDFGDASNPGHCDNLCSLTLRTTAAYDALLHATTRKLSQRDFAEWIENWAPQISMGSKADEMPLHKALAAVRNITIESAASAQHKEESLSSSRSAFESVKAKSDEAIPTALLFSCRPAPELTERTYITRISVITSEAKPLFQLNIIALETHREEAAEEMSGLIRQQIPEAIPVLMGSYCKR</sequence>
<gene>
    <name evidence="1" type="ORF">HNP33_002523</name>
</gene>
<dbReference type="RefSeq" id="WP_184708914.1">
    <property type="nucleotide sequence ID" value="NZ_JACHKZ010000015.1"/>
</dbReference>
<proteinExistence type="predicted"/>
<comment type="caution">
    <text evidence="1">The sequence shown here is derived from an EMBL/GenBank/DDBJ whole genome shotgun (WGS) entry which is preliminary data.</text>
</comment>
<keyword evidence="2" id="KW-1185">Reference proteome</keyword>
<organism evidence="1 2">
    <name type="scientific">Comamonas odontotermitis</name>
    <dbReference type="NCBI Taxonomy" id="379895"/>
    <lineage>
        <taxon>Bacteria</taxon>
        <taxon>Pseudomonadati</taxon>
        <taxon>Pseudomonadota</taxon>
        <taxon>Betaproteobacteria</taxon>
        <taxon>Burkholderiales</taxon>
        <taxon>Comamonadaceae</taxon>
        <taxon>Comamonas</taxon>
    </lineage>
</organism>
<reference evidence="1 2" key="1">
    <citation type="submission" date="2020-08" db="EMBL/GenBank/DDBJ databases">
        <title>Functional genomics of gut bacteria from endangered species of beetles.</title>
        <authorList>
            <person name="Carlos-Shanley C."/>
        </authorList>
    </citation>
    <scope>NUCLEOTIDE SEQUENCE [LARGE SCALE GENOMIC DNA]</scope>
    <source>
        <strain evidence="1 2">S00124</strain>
    </source>
</reference>
<accession>A0ABR6RGZ7</accession>
<evidence type="ECO:0000313" key="2">
    <source>
        <dbReference type="Proteomes" id="UP000562492"/>
    </source>
</evidence>
<dbReference type="InterPro" id="IPR019276">
    <property type="entry name" value="DUF2303"/>
</dbReference>
<name>A0ABR6RGZ7_9BURK</name>
<dbReference type="EMBL" id="JACHKZ010000015">
    <property type="protein sequence ID" value="MBB6578441.1"/>
    <property type="molecule type" value="Genomic_DNA"/>
</dbReference>
<evidence type="ECO:0000313" key="1">
    <source>
        <dbReference type="EMBL" id="MBB6578441.1"/>
    </source>
</evidence>
<protein>
    <submittedName>
        <fullName evidence="1">Uncharacterized protein YfdQ (DUF2303 family)</fullName>
    </submittedName>
</protein>